<name>A0A7Y6DW53_9CELL</name>
<dbReference type="AlphaFoldDB" id="A0A7Y6DW53"/>
<organism evidence="1 2">
    <name type="scientific">Cellulomonas humilata</name>
    <dbReference type="NCBI Taxonomy" id="144055"/>
    <lineage>
        <taxon>Bacteria</taxon>
        <taxon>Bacillati</taxon>
        <taxon>Actinomycetota</taxon>
        <taxon>Actinomycetes</taxon>
        <taxon>Micrococcales</taxon>
        <taxon>Cellulomonadaceae</taxon>
        <taxon>Cellulomonas</taxon>
    </lineage>
</organism>
<protein>
    <recommendedName>
        <fullName evidence="3">Flagellar biosynthesis protein FlhF</fullName>
    </recommendedName>
</protein>
<gene>
    <name evidence="1" type="ORF">HP550_01195</name>
</gene>
<evidence type="ECO:0000313" key="1">
    <source>
        <dbReference type="EMBL" id="NUU15865.1"/>
    </source>
</evidence>
<dbReference type="Proteomes" id="UP000565724">
    <property type="component" value="Unassembled WGS sequence"/>
</dbReference>
<proteinExistence type="predicted"/>
<dbReference type="RefSeq" id="WP_175345778.1">
    <property type="nucleotide sequence ID" value="NZ_JABMCI010000036.1"/>
</dbReference>
<sequence>MGTRLLLEGGDLARLMAQVRDELGPGARVISAERVRSGGVAGFFARERFELTVDVPEAPAPRPRARRGPPAPAAGIEDLLAAADAYDALPDGSTPELPPAPAAPTVSTGAPSFAAILDQMRSMAGTPEPADIEIPAPAAQDPLRVALRGLGVPDRLLVGDPLTLPSVLARVPAAPVAPRGPGQVIAVVGTQEDVDAVALLLAERLRVERSAVVATGARAAKATSRTGLARAAGADELAGWRERASLAPHPGIVAIAVGPDAADRADAAALLRVARADQVWAVVDARTKTVDAATWMAQVGGEVGVDAVAVRGLFDTVQPGTVLDLGVPVAWVDGVPATTVAWAAALGQALGPAGDAPRGARGIAG</sequence>
<keyword evidence="2" id="KW-1185">Reference proteome</keyword>
<dbReference type="EMBL" id="JABMCI010000036">
    <property type="protein sequence ID" value="NUU15865.1"/>
    <property type="molecule type" value="Genomic_DNA"/>
</dbReference>
<evidence type="ECO:0000313" key="2">
    <source>
        <dbReference type="Proteomes" id="UP000565724"/>
    </source>
</evidence>
<comment type="caution">
    <text evidence="1">The sequence shown here is derived from an EMBL/GenBank/DDBJ whole genome shotgun (WGS) entry which is preliminary data.</text>
</comment>
<evidence type="ECO:0008006" key="3">
    <source>
        <dbReference type="Google" id="ProtNLM"/>
    </source>
</evidence>
<reference evidence="1 2" key="1">
    <citation type="submission" date="2020-05" db="EMBL/GenBank/DDBJ databases">
        <title>Genome Sequencing of Type Strains.</title>
        <authorList>
            <person name="Lemaire J.F."/>
            <person name="Inderbitzin P."/>
            <person name="Gregorio O.A."/>
            <person name="Collins S.B."/>
            <person name="Wespe N."/>
            <person name="Knight-Connoni V."/>
        </authorList>
    </citation>
    <scope>NUCLEOTIDE SEQUENCE [LARGE SCALE GENOMIC DNA]</scope>
    <source>
        <strain evidence="1 2">ATCC 25174</strain>
    </source>
</reference>
<accession>A0A7Y6DW53</accession>